<comment type="caution">
    <text evidence="2">The sequence shown here is derived from an EMBL/GenBank/DDBJ whole genome shotgun (WGS) entry which is preliminary data.</text>
</comment>
<dbReference type="Proteomes" id="UP001432322">
    <property type="component" value="Unassembled WGS sequence"/>
</dbReference>
<feature type="region of interest" description="Disordered" evidence="1">
    <location>
        <begin position="1"/>
        <end position="97"/>
    </location>
</feature>
<feature type="compositionally biased region" description="Acidic residues" evidence="1">
    <location>
        <begin position="8"/>
        <end position="18"/>
    </location>
</feature>
<evidence type="ECO:0000313" key="2">
    <source>
        <dbReference type="EMBL" id="GMT09654.1"/>
    </source>
</evidence>
<name>A0AAV5UV97_9BILA</name>
<keyword evidence="3" id="KW-1185">Reference proteome</keyword>
<accession>A0AAV5UV97</accession>
<dbReference type="EMBL" id="BTSY01000001">
    <property type="protein sequence ID" value="GMT09654.1"/>
    <property type="molecule type" value="Genomic_DNA"/>
</dbReference>
<proteinExistence type="predicted"/>
<sequence length="292" mass="33775">MVKKEVKEEDIEEEEQEEREVKEEPVDEDEIKSSMFLSDAMKQVNKEEDKENKEDTVGEIEFDSFALPEFPTDQMTENEATKGKDEERNQGMEKSKTDEISEAIEIILNKQLQNKTKKNKLRKLLHSVLILNEMSVIDACRKYNVRLGVVKVYMTKIRSVLSHELSASVHDTQMKEKLNLREQDKETIYVTIDGITVPDLISHVISHLNKDRLDYSQARPFFGSKEELKDKMREILSVFQMRHDDDRLLNAVLTVTADNCYMTQLGGLHYLSRQTLTSGEDVISGVRNSDLE</sequence>
<feature type="compositionally biased region" description="Basic and acidic residues" evidence="1">
    <location>
        <begin position="79"/>
        <end position="97"/>
    </location>
</feature>
<feature type="compositionally biased region" description="Basic and acidic residues" evidence="1">
    <location>
        <begin position="44"/>
        <end position="56"/>
    </location>
</feature>
<reference evidence="2" key="1">
    <citation type="submission" date="2023-10" db="EMBL/GenBank/DDBJ databases">
        <title>Genome assembly of Pristionchus species.</title>
        <authorList>
            <person name="Yoshida K."/>
            <person name="Sommer R.J."/>
        </authorList>
    </citation>
    <scope>NUCLEOTIDE SEQUENCE</scope>
    <source>
        <strain evidence="2">RS5133</strain>
    </source>
</reference>
<gene>
    <name evidence="2" type="ORF">PFISCL1PPCAC_951</name>
</gene>
<evidence type="ECO:0000256" key="1">
    <source>
        <dbReference type="SAM" id="MobiDB-lite"/>
    </source>
</evidence>
<organism evidence="2 3">
    <name type="scientific">Pristionchus fissidentatus</name>
    <dbReference type="NCBI Taxonomy" id="1538716"/>
    <lineage>
        <taxon>Eukaryota</taxon>
        <taxon>Metazoa</taxon>
        <taxon>Ecdysozoa</taxon>
        <taxon>Nematoda</taxon>
        <taxon>Chromadorea</taxon>
        <taxon>Rhabditida</taxon>
        <taxon>Rhabditina</taxon>
        <taxon>Diplogasteromorpha</taxon>
        <taxon>Diplogasteroidea</taxon>
        <taxon>Neodiplogasteridae</taxon>
        <taxon>Pristionchus</taxon>
    </lineage>
</organism>
<dbReference type="AlphaFoldDB" id="A0AAV5UV97"/>
<protein>
    <submittedName>
        <fullName evidence="2">Uncharacterized protein</fullName>
    </submittedName>
</protein>
<evidence type="ECO:0000313" key="3">
    <source>
        <dbReference type="Proteomes" id="UP001432322"/>
    </source>
</evidence>